<dbReference type="InterPro" id="IPR003495">
    <property type="entry name" value="CobW/HypB/UreG_nucleotide-bd"/>
</dbReference>
<evidence type="ECO:0000259" key="8">
    <source>
        <dbReference type="SMART" id="SM00833"/>
    </source>
</evidence>
<dbReference type="Pfam" id="PF02492">
    <property type="entry name" value="cobW"/>
    <property type="match status" value="1"/>
</dbReference>
<dbReference type="OrthoDB" id="9808822at2"/>
<dbReference type="InterPro" id="IPR011629">
    <property type="entry name" value="CobW-like_C"/>
</dbReference>
<dbReference type="Proteomes" id="UP000428330">
    <property type="component" value="Chromosome"/>
</dbReference>
<comment type="catalytic activity">
    <reaction evidence="6">
        <text>GTP + H2O = GDP + phosphate + H(+)</text>
        <dbReference type="Rhea" id="RHEA:19669"/>
        <dbReference type="ChEBI" id="CHEBI:15377"/>
        <dbReference type="ChEBI" id="CHEBI:15378"/>
        <dbReference type="ChEBI" id="CHEBI:37565"/>
        <dbReference type="ChEBI" id="CHEBI:43474"/>
        <dbReference type="ChEBI" id="CHEBI:58189"/>
    </reaction>
    <physiologicalReaction direction="left-to-right" evidence="6">
        <dbReference type="Rhea" id="RHEA:19670"/>
    </physiologicalReaction>
</comment>
<dbReference type="GO" id="GO:0016787">
    <property type="term" value="F:hydrolase activity"/>
    <property type="evidence" value="ECO:0007669"/>
    <property type="project" value="UniProtKB-KW"/>
</dbReference>
<proteinExistence type="inferred from homology"/>
<evidence type="ECO:0000256" key="4">
    <source>
        <dbReference type="ARBA" id="ARBA00034320"/>
    </source>
</evidence>
<evidence type="ECO:0000256" key="1">
    <source>
        <dbReference type="ARBA" id="ARBA00022741"/>
    </source>
</evidence>
<dbReference type="PANTHER" id="PTHR13748:SF62">
    <property type="entry name" value="COBW DOMAIN-CONTAINING PROTEIN"/>
    <property type="match status" value="1"/>
</dbReference>
<evidence type="ECO:0000256" key="5">
    <source>
        <dbReference type="ARBA" id="ARBA00045658"/>
    </source>
</evidence>
<evidence type="ECO:0000256" key="7">
    <source>
        <dbReference type="SAM" id="MobiDB-lite"/>
    </source>
</evidence>
<sequence>MRQKTPITIVTGFLGSGKTTLIRHILSAAQDRRIALIINEFGALGIDGALVQSAPDAPAQSDIVELANGCLCCAVDEDFVPSLQALLARDPAPEHIVVETSGLALPKPLIRALGWPDLAPRLTIDGVIAVVDGPALRDGRFDTASGSNPEHPDSSLASLFDDQTGSADLIILNKADLLSEGDQARLTDDLRNRCRAGTQILAATQSALPIEVLLGQSHTPSEPEPHHPHDHHHHHDHGGFDSFTLTRAEITDPALFQERLARVIVAHDLLRVKGFARVTGKPMRLTIQAVGPRIEARYDAPIRPDQHGTELVIIGRAGLDRDAIVTALEATC</sequence>
<feature type="region of interest" description="Disordered" evidence="7">
    <location>
        <begin position="216"/>
        <end position="240"/>
    </location>
</feature>
<dbReference type="Pfam" id="PF07683">
    <property type="entry name" value="CobW_C"/>
    <property type="match status" value="1"/>
</dbReference>
<dbReference type="KEGG" id="rom:EI983_14635"/>
<dbReference type="GO" id="GO:0000166">
    <property type="term" value="F:nucleotide binding"/>
    <property type="evidence" value="ECO:0007669"/>
    <property type="project" value="UniProtKB-KW"/>
</dbReference>
<feature type="region of interest" description="Disordered" evidence="7">
    <location>
        <begin position="140"/>
        <end position="159"/>
    </location>
</feature>
<comment type="similarity">
    <text evidence="4">Belongs to the SIMIBI class G3E GTPase family. ZNG1 subfamily.</text>
</comment>
<dbReference type="SUPFAM" id="SSF52540">
    <property type="entry name" value="P-loop containing nucleoside triphosphate hydrolases"/>
    <property type="match status" value="1"/>
</dbReference>
<protein>
    <submittedName>
        <fullName evidence="9">Cobalamin biosynthesis protein CobW</fullName>
    </submittedName>
</protein>
<dbReference type="NCBIfam" id="TIGR02475">
    <property type="entry name" value="CobW"/>
    <property type="match status" value="1"/>
</dbReference>
<feature type="domain" description="CobW C-terminal" evidence="8">
    <location>
        <begin position="240"/>
        <end position="332"/>
    </location>
</feature>
<dbReference type="SMART" id="SM00833">
    <property type="entry name" value="CobW_C"/>
    <property type="match status" value="1"/>
</dbReference>
<dbReference type="InterPro" id="IPR036627">
    <property type="entry name" value="CobW-likC_sf"/>
</dbReference>
<evidence type="ECO:0000256" key="2">
    <source>
        <dbReference type="ARBA" id="ARBA00022801"/>
    </source>
</evidence>
<keyword evidence="3" id="KW-0143">Chaperone</keyword>
<keyword evidence="10" id="KW-1185">Reference proteome</keyword>
<evidence type="ECO:0000256" key="3">
    <source>
        <dbReference type="ARBA" id="ARBA00023186"/>
    </source>
</evidence>
<evidence type="ECO:0000313" key="10">
    <source>
        <dbReference type="Proteomes" id="UP000428330"/>
    </source>
</evidence>
<dbReference type="EMBL" id="CP034348">
    <property type="protein sequence ID" value="QGX99434.1"/>
    <property type="molecule type" value="Genomic_DNA"/>
</dbReference>
<dbReference type="InterPro" id="IPR051316">
    <property type="entry name" value="Zinc-reg_GTPase_activator"/>
</dbReference>
<dbReference type="GO" id="GO:0005737">
    <property type="term" value="C:cytoplasm"/>
    <property type="evidence" value="ECO:0007669"/>
    <property type="project" value="TreeGrafter"/>
</dbReference>
<comment type="function">
    <text evidence="5">Zinc chaperone that directly transfers zinc cofactor to target proteins, thereby activating them. Zinc is transferred from the CXCC motif in the GTPase domain to the zinc binding site in target proteins in a process requiring GTP hydrolysis.</text>
</comment>
<organism evidence="9 10">
    <name type="scientific">Roseovarius faecimaris</name>
    <dbReference type="NCBI Taxonomy" id="2494550"/>
    <lineage>
        <taxon>Bacteria</taxon>
        <taxon>Pseudomonadati</taxon>
        <taxon>Pseudomonadota</taxon>
        <taxon>Alphaproteobacteria</taxon>
        <taxon>Rhodobacterales</taxon>
        <taxon>Roseobacteraceae</taxon>
        <taxon>Roseovarius</taxon>
    </lineage>
</organism>
<dbReference type="GO" id="GO:0009236">
    <property type="term" value="P:cobalamin biosynthetic process"/>
    <property type="evidence" value="ECO:0007669"/>
    <property type="project" value="InterPro"/>
</dbReference>
<name>A0A6I6ITM3_9RHOB</name>
<gene>
    <name evidence="9" type="primary">cobW</name>
    <name evidence="9" type="ORF">EI983_14635</name>
</gene>
<dbReference type="Gene3D" id="3.40.50.300">
    <property type="entry name" value="P-loop containing nucleotide triphosphate hydrolases"/>
    <property type="match status" value="1"/>
</dbReference>
<keyword evidence="1" id="KW-0547">Nucleotide-binding</keyword>
<dbReference type="InterPro" id="IPR012824">
    <property type="entry name" value="CobW"/>
</dbReference>
<evidence type="ECO:0000256" key="6">
    <source>
        <dbReference type="ARBA" id="ARBA00049117"/>
    </source>
</evidence>
<dbReference type="InterPro" id="IPR027417">
    <property type="entry name" value="P-loop_NTPase"/>
</dbReference>
<dbReference type="RefSeq" id="WP_157708116.1">
    <property type="nucleotide sequence ID" value="NZ_CP034348.1"/>
</dbReference>
<dbReference type="PANTHER" id="PTHR13748">
    <property type="entry name" value="COBW-RELATED"/>
    <property type="match status" value="1"/>
</dbReference>
<dbReference type="SUPFAM" id="SSF90002">
    <property type="entry name" value="Hypothetical protein YjiA, C-terminal domain"/>
    <property type="match status" value="1"/>
</dbReference>
<accession>A0A6I6ITM3</accession>
<keyword evidence="2" id="KW-0378">Hydrolase</keyword>
<dbReference type="CDD" id="cd03112">
    <property type="entry name" value="CobW-like"/>
    <property type="match status" value="1"/>
</dbReference>
<reference evidence="10" key="1">
    <citation type="submission" date="2018-12" db="EMBL/GenBank/DDBJ databases">
        <title>Complete genome sequence of Roseovarius sp. MME-070.</title>
        <authorList>
            <person name="Nam Y.-D."/>
            <person name="Kang J."/>
            <person name="Chung W.-H."/>
            <person name="Park Y.S."/>
        </authorList>
    </citation>
    <scope>NUCLEOTIDE SEQUENCE [LARGE SCALE GENOMIC DNA]</scope>
    <source>
        <strain evidence="10">MME-070</strain>
    </source>
</reference>
<evidence type="ECO:0000313" key="9">
    <source>
        <dbReference type="EMBL" id="QGX99434.1"/>
    </source>
</evidence>
<dbReference type="Gene3D" id="3.30.1220.10">
    <property type="entry name" value="CobW-like, C-terminal domain"/>
    <property type="match status" value="1"/>
</dbReference>
<dbReference type="AlphaFoldDB" id="A0A6I6ITM3"/>